<feature type="compositionally biased region" description="Polar residues" evidence="1">
    <location>
        <begin position="174"/>
        <end position="235"/>
    </location>
</feature>
<evidence type="ECO:0000313" key="3">
    <source>
        <dbReference type="Proteomes" id="UP000194236"/>
    </source>
</evidence>
<feature type="compositionally biased region" description="Polar residues" evidence="1">
    <location>
        <begin position="1"/>
        <end position="10"/>
    </location>
</feature>
<dbReference type="Proteomes" id="UP000194236">
    <property type="component" value="Unassembled WGS sequence"/>
</dbReference>
<evidence type="ECO:0000313" key="2">
    <source>
        <dbReference type="EMBL" id="OTF75027.1"/>
    </source>
</evidence>
<feature type="compositionally biased region" description="Polar residues" evidence="1">
    <location>
        <begin position="62"/>
        <end position="71"/>
    </location>
</feature>
<name>A0A1Y3B499_EURMA</name>
<proteinExistence type="predicted"/>
<sequence length="235" mass="24867">KKDNESTNTPGRKRKRVSEVTDSSLVLETPPGVDGNRRQTRSQTRGTPAPPPAPTPVKKVSLANSNGSSANKGRRGRPPKSATSSSDSEEPIKMETITEAAGESKKEEGKSEQKDVDNKPAVTGSVEAAKTEGSKNTISDSCTVKEMKKSEDDVKKQPVSTEKPKHSVLKPTSVAVSNTATTDKQQAASTESSSGNKPISSNKTTLLVNEVVNNTQSSAATTNKPESATINNHEK</sequence>
<feature type="non-terminal residue" evidence="2">
    <location>
        <position position="1"/>
    </location>
</feature>
<accession>A0A1Y3B499</accession>
<dbReference type="EMBL" id="MUJZ01044070">
    <property type="protein sequence ID" value="OTF75027.1"/>
    <property type="molecule type" value="Genomic_DNA"/>
</dbReference>
<evidence type="ECO:0000256" key="1">
    <source>
        <dbReference type="SAM" id="MobiDB-lite"/>
    </source>
</evidence>
<reference evidence="2 3" key="1">
    <citation type="submission" date="2017-03" db="EMBL/GenBank/DDBJ databases">
        <title>Genome Survey of Euroglyphus maynei.</title>
        <authorList>
            <person name="Arlian L.G."/>
            <person name="Morgan M.S."/>
            <person name="Rider S.D."/>
        </authorList>
    </citation>
    <scope>NUCLEOTIDE SEQUENCE [LARGE SCALE GENOMIC DNA]</scope>
    <source>
        <strain evidence="2">Arlian Lab</strain>
        <tissue evidence="2">Whole body</tissue>
    </source>
</reference>
<protein>
    <submittedName>
        <fullName evidence="2">Uncharacterized protein</fullName>
    </submittedName>
</protein>
<feature type="region of interest" description="Disordered" evidence="1">
    <location>
        <begin position="1"/>
        <end position="235"/>
    </location>
</feature>
<gene>
    <name evidence="2" type="ORF">BLA29_008349</name>
</gene>
<feature type="compositionally biased region" description="Basic and acidic residues" evidence="1">
    <location>
        <begin position="102"/>
        <end position="118"/>
    </location>
</feature>
<dbReference type="OrthoDB" id="10410227at2759"/>
<dbReference type="AlphaFoldDB" id="A0A1Y3B499"/>
<organism evidence="2 3">
    <name type="scientific">Euroglyphus maynei</name>
    <name type="common">Mayne's house dust mite</name>
    <dbReference type="NCBI Taxonomy" id="6958"/>
    <lineage>
        <taxon>Eukaryota</taxon>
        <taxon>Metazoa</taxon>
        <taxon>Ecdysozoa</taxon>
        <taxon>Arthropoda</taxon>
        <taxon>Chelicerata</taxon>
        <taxon>Arachnida</taxon>
        <taxon>Acari</taxon>
        <taxon>Acariformes</taxon>
        <taxon>Sarcoptiformes</taxon>
        <taxon>Astigmata</taxon>
        <taxon>Psoroptidia</taxon>
        <taxon>Analgoidea</taxon>
        <taxon>Pyroglyphidae</taxon>
        <taxon>Pyroglyphinae</taxon>
        <taxon>Euroglyphus</taxon>
    </lineage>
</organism>
<keyword evidence="3" id="KW-1185">Reference proteome</keyword>
<comment type="caution">
    <text evidence="2">The sequence shown here is derived from an EMBL/GenBank/DDBJ whole genome shotgun (WGS) entry which is preliminary data.</text>
</comment>
<feature type="compositionally biased region" description="Basic and acidic residues" evidence="1">
    <location>
        <begin position="143"/>
        <end position="156"/>
    </location>
</feature>